<sequence length="90" mass="9983">MQDEVGETIIANEEFKDLIQLTQETVRDLIDSGVVRLFTDIAIQAVKSAPMLKSLQESLMLMALIFKEQAIAQRGGERIYAGMVQVSPAE</sequence>
<organism evidence="1">
    <name type="scientific">marine sediment metagenome</name>
    <dbReference type="NCBI Taxonomy" id="412755"/>
    <lineage>
        <taxon>unclassified sequences</taxon>
        <taxon>metagenomes</taxon>
        <taxon>ecological metagenomes</taxon>
    </lineage>
</organism>
<evidence type="ECO:0000313" key="1">
    <source>
        <dbReference type="EMBL" id="GAH87638.1"/>
    </source>
</evidence>
<dbReference type="EMBL" id="BARU01038730">
    <property type="protein sequence ID" value="GAH87638.1"/>
    <property type="molecule type" value="Genomic_DNA"/>
</dbReference>
<protein>
    <submittedName>
        <fullName evidence="1">Uncharacterized protein</fullName>
    </submittedName>
</protein>
<proteinExistence type="predicted"/>
<reference evidence="1" key="1">
    <citation type="journal article" date="2014" name="Front. Microbiol.">
        <title>High frequency of phylogenetically diverse reductive dehalogenase-homologous genes in deep subseafloor sedimentary metagenomes.</title>
        <authorList>
            <person name="Kawai M."/>
            <person name="Futagami T."/>
            <person name="Toyoda A."/>
            <person name="Takaki Y."/>
            <person name="Nishi S."/>
            <person name="Hori S."/>
            <person name="Arai W."/>
            <person name="Tsubouchi T."/>
            <person name="Morono Y."/>
            <person name="Uchiyama I."/>
            <person name="Ito T."/>
            <person name="Fujiyama A."/>
            <person name="Inagaki F."/>
            <person name="Takami H."/>
        </authorList>
    </citation>
    <scope>NUCLEOTIDE SEQUENCE</scope>
    <source>
        <strain evidence="1">Expedition CK06-06</strain>
    </source>
</reference>
<name>X1L0D4_9ZZZZ</name>
<comment type="caution">
    <text evidence="1">The sequence shown here is derived from an EMBL/GenBank/DDBJ whole genome shotgun (WGS) entry which is preliminary data.</text>
</comment>
<accession>X1L0D4</accession>
<dbReference type="AlphaFoldDB" id="X1L0D4"/>
<gene>
    <name evidence="1" type="ORF">S03H2_60139</name>
</gene>